<keyword evidence="9" id="KW-0413">Isomerase</keyword>
<evidence type="ECO:0000256" key="9">
    <source>
        <dbReference type="ARBA" id="ARBA00023110"/>
    </source>
</evidence>
<gene>
    <name evidence="13" type="ORF">N8I77_005691</name>
</gene>
<dbReference type="Gene3D" id="3.30.40.10">
    <property type="entry name" value="Zinc/RING finger domain, C3HC4 (zinc finger)"/>
    <property type="match status" value="1"/>
</dbReference>
<feature type="compositionally biased region" description="Polar residues" evidence="11">
    <location>
        <begin position="32"/>
        <end position="47"/>
    </location>
</feature>
<dbReference type="InterPro" id="IPR013083">
    <property type="entry name" value="Znf_RING/FYVE/PHD"/>
</dbReference>
<evidence type="ECO:0000256" key="2">
    <source>
        <dbReference type="ARBA" id="ARBA00004123"/>
    </source>
</evidence>
<evidence type="ECO:0000313" key="13">
    <source>
        <dbReference type="EMBL" id="KAK2606975.1"/>
    </source>
</evidence>
<evidence type="ECO:0000256" key="6">
    <source>
        <dbReference type="ARBA" id="ARBA00022490"/>
    </source>
</evidence>
<keyword evidence="10" id="KW-0539">Nucleus</keyword>
<dbReference type="InterPro" id="IPR003613">
    <property type="entry name" value="Ubox_domain"/>
</dbReference>
<dbReference type="GO" id="GO:0005634">
    <property type="term" value="C:nucleus"/>
    <property type="evidence" value="ECO:0007669"/>
    <property type="project" value="UniProtKB-SubCell"/>
</dbReference>
<feature type="compositionally biased region" description="Low complexity" evidence="11">
    <location>
        <begin position="81"/>
        <end position="93"/>
    </location>
</feature>
<dbReference type="SMART" id="SM00504">
    <property type="entry name" value="Ubox"/>
    <property type="match status" value="1"/>
</dbReference>
<comment type="subcellular location">
    <subcellularLocation>
        <location evidence="3">Cytoplasm</location>
    </subcellularLocation>
    <subcellularLocation>
        <location evidence="2">Nucleus</location>
    </subcellularLocation>
</comment>
<proteinExistence type="inferred from homology"/>
<dbReference type="GO" id="GO:0005737">
    <property type="term" value="C:cytoplasm"/>
    <property type="evidence" value="ECO:0007669"/>
    <property type="project" value="UniProtKB-SubCell"/>
</dbReference>
<evidence type="ECO:0000256" key="8">
    <source>
        <dbReference type="ARBA" id="ARBA00022786"/>
    </source>
</evidence>
<keyword evidence="8" id="KW-0833">Ubl conjugation pathway</keyword>
<comment type="similarity">
    <text evidence="5">Belongs to the ubiquitin conjugation factor E4 family.</text>
</comment>
<feature type="compositionally biased region" description="Basic and acidic residues" evidence="11">
    <location>
        <begin position="14"/>
        <end position="23"/>
    </location>
</feature>
<dbReference type="Pfam" id="PF04564">
    <property type="entry name" value="U-box"/>
    <property type="match status" value="1"/>
</dbReference>
<dbReference type="InterPro" id="IPR045132">
    <property type="entry name" value="UBE4"/>
</dbReference>
<dbReference type="GO" id="GO:0036503">
    <property type="term" value="P:ERAD pathway"/>
    <property type="evidence" value="ECO:0007669"/>
    <property type="project" value="InterPro"/>
</dbReference>
<evidence type="ECO:0000256" key="5">
    <source>
        <dbReference type="ARBA" id="ARBA00007434"/>
    </source>
</evidence>
<comment type="catalytic activity">
    <reaction evidence="1">
        <text>S-ubiquitinyl-[E2 ubiquitin-conjugating enzyme]-L-cysteine + [acceptor protein]-L-lysine = [E2 ubiquitin-conjugating enzyme]-L-cysteine + N(6)-ubiquitinyl-[acceptor protein]-L-lysine.</text>
        <dbReference type="EC" id="2.3.2.27"/>
    </reaction>
</comment>
<comment type="caution">
    <text evidence="13">The sequence shown here is derived from an EMBL/GenBank/DDBJ whole genome shotgun (WGS) entry which is preliminary data.</text>
</comment>
<dbReference type="EMBL" id="JAUJFL010000003">
    <property type="protein sequence ID" value="KAK2606975.1"/>
    <property type="molecule type" value="Genomic_DNA"/>
</dbReference>
<evidence type="ECO:0000256" key="1">
    <source>
        <dbReference type="ARBA" id="ARBA00000900"/>
    </source>
</evidence>
<reference evidence="13" key="1">
    <citation type="submission" date="2023-06" db="EMBL/GenBank/DDBJ databases">
        <authorList>
            <person name="Noh H."/>
        </authorList>
    </citation>
    <scope>NUCLEOTIDE SEQUENCE</scope>
    <source>
        <strain evidence="13">DUCC20226</strain>
    </source>
</reference>
<keyword evidence="7" id="KW-0808">Transferase</keyword>
<feature type="region of interest" description="Disordered" evidence="11">
    <location>
        <begin position="1"/>
        <end position="144"/>
    </location>
</feature>
<evidence type="ECO:0000313" key="14">
    <source>
        <dbReference type="Proteomes" id="UP001265746"/>
    </source>
</evidence>
<dbReference type="SUPFAM" id="SSF57850">
    <property type="entry name" value="RING/U-box"/>
    <property type="match status" value="1"/>
</dbReference>
<name>A0AAD9SGF2_PHOAM</name>
<evidence type="ECO:0000256" key="7">
    <source>
        <dbReference type="ARBA" id="ARBA00022679"/>
    </source>
</evidence>
<dbReference type="GO" id="GO:0003755">
    <property type="term" value="F:peptidyl-prolyl cis-trans isomerase activity"/>
    <property type="evidence" value="ECO:0007669"/>
    <property type="project" value="UniProtKB-KW"/>
</dbReference>
<dbReference type="GO" id="GO:0034450">
    <property type="term" value="F:ubiquitin-ubiquitin ligase activity"/>
    <property type="evidence" value="ECO:0007669"/>
    <property type="project" value="InterPro"/>
</dbReference>
<sequence>MDPNEQPTSSMPDAPDKEKMEQIRRRRLEKLGSSNAPPASPENGGQVSQSAASAKSPAASSSGEPKDSAPDVKRTKINITAASSNQPQAAANPFTQLGVGSAQGSSPASGTNLKTKRPSPGSEVNRPSAPSIPPAKRHAPESLEDWSDKIISQIFRVTLDESRQTDLHGRKLTFLPGLSAELQEQDPSGPLRLSTDNIEQAILEAASAYPQDKPLMDYMLACWKRVVQAKKSLRSPTPEKEAVLQEAKRLCMSYAIFAVTLPDLFSRESNPKHDTLVPYLLRDIEHESGICLEFIQEAVARFPEDDSIVDLFVRAMVDISTQLSTMSMNDDYRPHVNALKLYSKFPSLLDALTKHPTFLMAQSAPGIERHTLLGPFFRISPLQSEVTKAYFAGPRTLDRGAIKNSQSALQVTLNAHQFDLKDIVNAFVRASLGSRHKLLDWFAYIMNTNHKRRAIQVNPKEVASDGFMMNVTVILDHLCEPFMDTTFSKVDRIDVGYFKRNPRIDIKEETKLNADQSQSDEFYSEKLDGESNFISEIFFLTLAAHHYGSEAANTKLKTLDKDIKYYEKNLKLMEAERVKFVNSPTQLNLFDANLRRHTEVLERSMSLKFAIEGVLLDEKMQGRSLHFMRYVAVWLLRVASQSDYKPDGPLKLPLPKEQPEAFKCLPEYALQDVVDNFKFVFRYLPGIILSAVGDEMIALCIAFLESSEYVRNPYLKSTLVTLLYSGTWPMYHSKKGVLGDTLTSSKFANDFLLHAVMKFYIEAESTGAHTQFYDKFNIRYEIFQIIKCIWSNDFYRDQLARQSRTDRQFFVRFVNLLLNDATYVMDEALSKFPKIHELQKELRENQTLSQEDRQKKEEELHTVEGQATSYMQLANETIAMMKLFTNALSESFTMPEIVARLAGMLDYNLDTLVSPKSQNLKVDNPDKYHFNAKTLLPDLVDIFLNLANAQSFVEAVAADGRSYKAATFDRASDIMTKKALKAPEELAAWTDLTSRIAKAKEEFDQAELDFGDIPSEFEDPLIGDLMKDPVILPSQNVVDRSTIIQHLLSDEKDPFTRQPMTIDDVVPADDLRQQIEAWKAERLAAAKAKTTEAMDTSEG</sequence>
<dbReference type="GO" id="GO:0000151">
    <property type="term" value="C:ubiquitin ligase complex"/>
    <property type="evidence" value="ECO:0007669"/>
    <property type="project" value="InterPro"/>
</dbReference>
<accession>A0AAD9SGF2</accession>
<dbReference type="PANTHER" id="PTHR13931:SF2">
    <property type="entry name" value="UBIQUITIN CONJUGATION FACTOR E4 B"/>
    <property type="match status" value="1"/>
</dbReference>
<dbReference type="Pfam" id="PF10408">
    <property type="entry name" value="Ufd2P_core"/>
    <property type="match status" value="1"/>
</dbReference>
<keyword evidence="14" id="KW-1185">Reference proteome</keyword>
<dbReference type="GO" id="GO:0006511">
    <property type="term" value="P:ubiquitin-dependent protein catabolic process"/>
    <property type="evidence" value="ECO:0007669"/>
    <property type="project" value="InterPro"/>
</dbReference>
<dbReference type="PANTHER" id="PTHR13931">
    <property type="entry name" value="UBIQUITINATION FACTOR E4"/>
    <property type="match status" value="1"/>
</dbReference>
<feature type="compositionally biased region" description="Polar residues" evidence="11">
    <location>
        <begin position="1"/>
        <end position="11"/>
    </location>
</feature>
<evidence type="ECO:0000256" key="3">
    <source>
        <dbReference type="ARBA" id="ARBA00004496"/>
    </source>
</evidence>
<dbReference type="Proteomes" id="UP001265746">
    <property type="component" value="Unassembled WGS sequence"/>
</dbReference>
<evidence type="ECO:0000256" key="4">
    <source>
        <dbReference type="ARBA" id="ARBA00004906"/>
    </source>
</evidence>
<dbReference type="FunFam" id="3.30.40.10:FF:000055">
    <property type="entry name" value="Ubiquitin conjugation factor e4 a"/>
    <property type="match status" value="1"/>
</dbReference>
<feature type="compositionally biased region" description="Low complexity" evidence="11">
    <location>
        <begin position="48"/>
        <end position="62"/>
    </location>
</feature>
<feature type="domain" description="U-box" evidence="12">
    <location>
        <begin position="1012"/>
        <end position="1085"/>
    </location>
</feature>
<feature type="compositionally biased region" description="Polar residues" evidence="11">
    <location>
        <begin position="102"/>
        <end position="113"/>
    </location>
</feature>
<comment type="pathway">
    <text evidence="4">Protein modification; protein ubiquitination.</text>
</comment>
<dbReference type="InterPro" id="IPR019474">
    <property type="entry name" value="Ub_conjug_fac_E4_core"/>
</dbReference>
<protein>
    <recommendedName>
        <fullName evidence="12">U-box domain-containing protein</fullName>
    </recommendedName>
</protein>
<keyword evidence="9" id="KW-0697">Rotamase</keyword>
<evidence type="ECO:0000259" key="12">
    <source>
        <dbReference type="PROSITE" id="PS51698"/>
    </source>
</evidence>
<dbReference type="GO" id="GO:0000209">
    <property type="term" value="P:protein polyubiquitination"/>
    <property type="evidence" value="ECO:0007669"/>
    <property type="project" value="TreeGrafter"/>
</dbReference>
<evidence type="ECO:0000256" key="11">
    <source>
        <dbReference type="SAM" id="MobiDB-lite"/>
    </source>
</evidence>
<dbReference type="AlphaFoldDB" id="A0AAD9SGF2"/>
<evidence type="ECO:0000256" key="10">
    <source>
        <dbReference type="ARBA" id="ARBA00023242"/>
    </source>
</evidence>
<dbReference type="PROSITE" id="PS51698">
    <property type="entry name" value="U_BOX"/>
    <property type="match status" value="1"/>
</dbReference>
<feature type="compositionally biased region" description="Basic and acidic residues" evidence="11">
    <location>
        <begin position="64"/>
        <end position="74"/>
    </location>
</feature>
<keyword evidence="6" id="KW-0963">Cytoplasm</keyword>
<organism evidence="13 14">
    <name type="scientific">Phomopsis amygdali</name>
    <name type="common">Fusicoccum amygdali</name>
    <dbReference type="NCBI Taxonomy" id="1214568"/>
    <lineage>
        <taxon>Eukaryota</taxon>
        <taxon>Fungi</taxon>
        <taxon>Dikarya</taxon>
        <taxon>Ascomycota</taxon>
        <taxon>Pezizomycotina</taxon>
        <taxon>Sordariomycetes</taxon>
        <taxon>Sordariomycetidae</taxon>
        <taxon>Diaporthales</taxon>
        <taxon>Diaporthaceae</taxon>
        <taxon>Diaporthe</taxon>
    </lineage>
</organism>